<dbReference type="EMBL" id="GL376601">
    <property type="status" value="NOT_ANNOTATED_CDS"/>
    <property type="molecule type" value="Genomic_DNA"/>
</dbReference>
<dbReference type="HOGENOM" id="CLU_1291271_0_0_1"/>
<reference evidence="1" key="3">
    <citation type="submission" date="2015-02" db="UniProtKB">
        <authorList>
            <consortium name="EnsemblProtists"/>
        </authorList>
    </citation>
    <scope>IDENTIFICATION</scope>
    <source>
        <strain evidence="1">DAOM BR144</strain>
    </source>
</reference>
<dbReference type="STRING" id="431595.K3X4K5"/>
<sequence length="214" mass="23744">MSRDHPLLRFLFLVDVKMQELPHGLLPPDFSQTLHDLELSRTNLAKVPDHLDTVWPKGMFVEFEECAFEDFPLVVLRMEPQDLTLGLNDFTTVPAELLENLSLRLLLLDGNSIQSFSSKLKQPPAVAWFDLIGTDITKLLEWMDDAYLASTVVIAANTPLCSKLIAAGEADDVGPRALIGLQGVDCLHASVGNGTMNWCPIDDEVLLNPSYTLE</sequence>
<reference evidence="2" key="1">
    <citation type="journal article" date="2010" name="Genome Biol.">
        <title>Genome sequence of the necrotrophic plant pathogen Pythium ultimum reveals original pathogenicity mechanisms and effector repertoire.</title>
        <authorList>
            <person name="Levesque C.A."/>
            <person name="Brouwer H."/>
            <person name="Cano L."/>
            <person name="Hamilton J.P."/>
            <person name="Holt C."/>
            <person name="Huitema E."/>
            <person name="Raffaele S."/>
            <person name="Robideau G.P."/>
            <person name="Thines M."/>
            <person name="Win J."/>
            <person name="Zerillo M.M."/>
            <person name="Beakes G.W."/>
            <person name="Boore J.L."/>
            <person name="Busam D."/>
            <person name="Dumas B."/>
            <person name="Ferriera S."/>
            <person name="Fuerstenberg S.I."/>
            <person name="Gachon C.M."/>
            <person name="Gaulin E."/>
            <person name="Govers F."/>
            <person name="Grenville-Briggs L."/>
            <person name="Horner N."/>
            <person name="Hostetler J."/>
            <person name="Jiang R.H."/>
            <person name="Johnson J."/>
            <person name="Krajaejun T."/>
            <person name="Lin H."/>
            <person name="Meijer H.J."/>
            <person name="Moore B."/>
            <person name="Morris P."/>
            <person name="Phuntmart V."/>
            <person name="Puiu D."/>
            <person name="Shetty J."/>
            <person name="Stajich J.E."/>
            <person name="Tripathy S."/>
            <person name="Wawra S."/>
            <person name="van West P."/>
            <person name="Whitty B.R."/>
            <person name="Coutinho P.M."/>
            <person name="Henrissat B."/>
            <person name="Martin F."/>
            <person name="Thomas P.D."/>
            <person name="Tyler B.M."/>
            <person name="De Vries R.P."/>
            <person name="Kamoun S."/>
            <person name="Yandell M."/>
            <person name="Tisserat N."/>
            <person name="Buell C.R."/>
        </authorList>
    </citation>
    <scope>NUCLEOTIDE SEQUENCE</scope>
    <source>
        <strain evidence="2">DAOM:BR144</strain>
    </source>
</reference>
<evidence type="ECO:0000313" key="1">
    <source>
        <dbReference type="EnsemblProtists" id="PYU1_T012154"/>
    </source>
</evidence>
<dbReference type="EnsemblProtists" id="PYU1_T012154">
    <property type="protein sequence ID" value="PYU1_T012154"/>
    <property type="gene ID" value="PYU1_G012128"/>
</dbReference>
<dbReference type="AlphaFoldDB" id="K3X4K5"/>
<evidence type="ECO:0000313" key="2">
    <source>
        <dbReference type="Proteomes" id="UP000019132"/>
    </source>
</evidence>
<keyword evidence="2" id="KW-1185">Reference proteome</keyword>
<organism evidence="1 2">
    <name type="scientific">Globisporangium ultimum (strain ATCC 200006 / CBS 805.95 / DAOM BR144)</name>
    <name type="common">Pythium ultimum</name>
    <dbReference type="NCBI Taxonomy" id="431595"/>
    <lineage>
        <taxon>Eukaryota</taxon>
        <taxon>Sar</taxon>
        <taxon>Stramenopiles</taxon>
        <taxon>Oomycota</taxon>
        <taxon>Peronosporomycetes</taxon>
        <taxon>Pythiales</taxon>
        <taxon>Pythiaceae</taxon>
        <taxon>Globisporangium</taxon>
    </lineage>
</organism>
<dbReference type="Gene3D" id="3.80.10.10">
    <property type="entry name" value="Ribonuclease Inhibitor"/>
    <property type="match status" value="1"/>
</dbReference>
<dbReference type="SUPFAM" id="SSF52058">
    <property type="entry name" value="L domain-like"/>
    <property type="match status" value="1"/>
</dbReference>
<dbReference type="eggNOG" id="ENOG502QYQJ">
    <property type="taxonomic scope" value="Eukaryota"/>
</dbReference>
<name>K3X4K5_GLOUD</name>
<dbReference type="VEuPathDB" id="FungiDB:PYU1_G012128"/>
<dbReference type="InParanoid" id="K3X4K5"/>
<proteinExistence type="predicted"/>
<accession>K3X4K5</accession>
<dbReference type="Proteomes" id="UP000019132">
    <property type="component" value="Unassembled WGS sequence"/>
</dbReference>
<dbReference type="InterPro" id="IPR032675">
    <property type="entry name" value="LRR_dom_sf"/>
</dbReference>
<evidence type="ECO:0008006" key="3">
    <source>
        <dbReference type="Google" id="ProtNLM"/>
    </source>
</evidence>
<protein>
    <recommendedName>
        <fullName evidence="3">Leucine-rich repeat-containing N-terminal plant-type domain-containing protein</fullName>
    </recommendedName>
</protein>
<reference evidence="2" key="2">
    <citation type="submission" date="2010-04" db="EMBL/GenBank/DDBJ databases">
        <authorList>
            <person name="Buell R."/>
            <person name="Hamilton J."/>
            <person name="Hostetler J."/>
        </authorList>
    </citation>
    <scope>NUCLEOTIDE SEQUENCE [LARGE SCALE GENOMIC DNA]</scope>
    <source>
        <strain evidence="2">DAOM:BR144</strain>
    </source>
</reference>